<dbReference type="OrthoDB" id="23514at10239"/>
<dbReference type="RefSeq" id="YP_009273457.1">
    <property type="nucleotide sequence ID" value="NC_030905.1"/>
</dbReference>
<dbReference type="GeneID" id="28801423"/>
<keyword evidence="2" id="KW-1185">Reference proteome</keyword>
<evidence type="ECO:0000313" key="2">
    <source>
        <dbReference type="Proteomes" id="UP000203182"/>
    </source>
</evidence>
<accession>A0A160DDL7</accession>
<name>A0A160DDL7_9CAUD</name>
<dbReference type="KEGG" id="vg:28801423"/>
<organism evidence="1 2">
    <name type="scientific">Gordonia phage Woes</name>
    <dbReference type="NCBI Taxonomy" id="1838084"/>
    <lineage>
        <taxon>Viruses</taxon>
        <taxon>Duplodnaviria</taxon>
        <taxon>Heunggongvirae</taxon>
        <taxon>Uroviricota</taxon>
        <taxon>Caudoviricetes</taxon>
        <taxon>Woesvirus</taxon>
        <taxon>Woesvirus woes</taxon>
    </lineage>
</organism>
<dbReference type="EMBL" id="KU998240">
    <property type="protein sequence ID" value="ANA85838.1"/>
    <property type="molecule type" value="Genomic_DNA"/>
</dbReference>
<dbReference type="Proteomes" id="UP000203182">
    <property type="component" value="Segment"/>
</dbReference>
<protein>
    <submittedName>
        <fullName evidence="1">Uncharacterized protein</fullName>
    </submittedName>
</protein>
<evidence type="ECO:0000313" key="1">
    <source>
        <dbReference type="EMBL" id="ANA85838.1"/>
    </source>
</evidence>
<sequence>MAEPIYCCTVCGKDKRRDELTSKKAMFAGIGNASTVFRSRVVEWMCDDCLGKDKDYNYPRDMSRTERMRNARARRAQNLQNEV</sequence>
<reference evidence="2" key="1">
    <citation type="submission" date="2016-03" db="EMBL/GenBank/DDBJ databases">
        <authorList>
            <person name="Ploux O."/>
        </authorList>
    </citation>
    <scope>NUCLEOTIDE SEQUENCE [LARGE SCALE GENOMIC DNA]</scope>
</reference>
<gene>
    <name evidence="1" type="primary">67</name>
    <name evidence="1" type="ORF">PBI_WOES_67</name>
</gene>
<proteinExistence type="predicted"/>